<dbReference type="GO" id="GO:0017116">
    <property type="term" value="F:single-stranded DNA helicase activity"/>
    <property type="evidence" value="ECO:0007669"/>
    <property type="project" value="TreeGrafter"/>
</dbReference>
<protein>
    <submittedName>
        <fullName evidence="4">Exodeoxyribonuclease V alpha chain</fullName>
        <ecNumber evidence="4">3.1.11.5</ecNumber>
    </submittedName>
</protein>
<gene>
    <name evidence="4" type="ORF">MNBD_GAMMA01-1193</name>
</gene>
<name>A0A3B0W6W1_9ZZZZ</name>
<dbReference type="Gene3D" id="3.40.50.300">
    <property type="entry name" value="P-loop containing nucleotide triphosphate hydrolases"/>
    <property type="match status" value="2"/>
</dbReference>
<dbReference type="PANTHER" id="PTHR43788">
    <property type="entry name" value="DNA2/NAM7 HELICASE FAMILY MEMBER"/>
    <property type="match status" value="1"/>
</dbReference>
<dbReference type="CDD" id="cd17933">
    <property type="entry name" value="DEXSc_RecD-like"/>
    <property type="match status" value="1"/>
</dbReference>
<reference evidence="4" key="1">
    <citation type="submission" date="2018-06" db="EMBL/GenBank/DDBJ databases">
        <authorList>
            <person name="Zhirakovskaya E."/>
        </authorList>
    </citation>
    <scope>NUCLEOTIDE SEQUENCE</scope>
</reference>
<evidence type="ECO:0000256" key="2">
    <source>
        <dbReference type="ARBA" id="ARBA00022840"/>
    </source>
</evidence>
<dbReference type="Pfam" id="PF13538">
    <property type="entry name" value="UvrD_C_2"/>
    <property type="match status" value="1"/>
</dbReference>
<keyword evidence="4" id="KW-0378">Hydrolase</keyword>
<dbReference type="EMBL" id="UOEW01000267">
    <property type="protein sequence ID" value="VAW40366.1"/>
    <property type="molecule type" value="Genomic_DNA"/>
</dbReference>
<accession>A0A3B0W6W1</accession>
<evidence type="ECO:0000259" key="3">
    <source>
        <dbReference type="Pfam" id="PF13538"/>
    </source>
</evidence>
<dbReference type="Pfam" id="PF13245">
    <property type="entry name" value="AAA_19"/>
    <property type="match status" value="1"/>
</dbReference>
<dbReference type="InterPro" id="IPR027417">
    <property type="entry name" value="P-loop_NTPase"/>
</dbReference>
<dbReference type="NCBIfam" id="TIGR01447">
    <property type="entry name" value="recD"/>
    <property type="match status" value="1"/>
</dbReference>
<dbReference type="PANTHER" id="PTHR43788:SF6">
    <property type="entry name" value="DNA HELICASE B"/>
    <property type="match status" value="1"/>
</dbReference>
<dbReference type="InterPro" id="IPR050534">
    <property type="entry name" value="Coronavir_polyprotein_1ab"/>
</dbReference>
<keyword evidence="1" id="KW-0547">Nucleotide-binding</keyword>
<keyword evidence="2" id="KW-0067">ATP-binding</keyword>
<dbReference type="InterPro" id="IPR027785">
    <property type="entry name" value="UvrD-like_helicase_C"/>
</dbReference>
<feature type="domain" description="UvrD-like helicase C-terminal" evidence="3">
    <location>
        <begin position="467"/>
        <end position="514"/>
    </location>
</feature>
<dbReference type="InterPro" id="IPR006344">
    <property type="entry name" value="RecD"/>
</dbReference>
<dbReference type="GO" id="GO:0005524">
    <property type="term" value="F:ATP binding"/>
    <property type="evidence" value="ECO:0007669"/>
    <property type="project" value="UniProtKB-KW"/>
</dbReference>
<proteinExistence type="predicted"/>
<dbReference type="GO" id="GO:0006302">
    <property type="term" value="P:double-strand break repair"/>
    <property type="evidence" value="ECO:0007669"/>
    <property type="project" value="InterPro"/>
</dbReference>
<dbReference type="CDD" id="cd18809">
    <property type="entry name" value="SF1_C_RecD"/>
    <property type="match status" value="1"/>
</dbReference>
<dbReference type="EC" id="3.1.11.5" evidence="4"/>
<evidence type="ECO:0000256" key="1">
    <source>
        <dbReference type="ARBA" id="ARBA00022741"/>
    </source>
</evidence>
<dbReference type="AlphaFoldDB" id="A0A3B0W6W1"/>
<sequence length="536" mass="60704">MSDNTPSSLTPHIISFFKALTTNQKIIDLASNIQQNLQQGHTCIAYKNSIDDRLISPDGNSGYIVQHNNKAGFRNFYNQENYIRSEFLNSSKPSIDFDKLNNVYKNVYKDIQKTSKAGDTEGIDLQWQASVEFLLHSRFILCGGPGTGKTTTVMRMLLIYQSLYPEHKIVLAAPTGKAANRLMQSIKANATSLNINPAMQEILSITAQTLHRLLGYNPQNNKFKYHQKNPLLYDLVIIDESSMLDISMTYTLLKALKPNAKLVLIGDKNQLPAVGIGNVFADLCHLNRQTQVTTNILKQLEQGININNCPTSNYIELNRNYRFIAGSIVARLAAAMLNRDFPQLLSYKNQPNFIWNNPANKQDKNKLLIDWYKSIPAGETSVLLSPTNFGENSVDELNKLALQIIYKNKQKSENMPVMVTKNDYTLNIFNGDIGHMQWLDDKWYVAFMSETTTQHIQLDAIHQWQIAHAISIHKSQGSEYDHVLIAIPENLENKILTNQLLYTAITRAKSSVTLWASDAIMNEIINTKAQRMTFLN</sequence>
<evidence type="ECO:0000313" key="4">
    <source>
        <dbReference type="EMBL" id="VAW40366.1"/>
    </source>
</evidence>
<dbReference type="GO" id="GO:0006310">
    <property type="term" value="P:DNA recombination"/>
    <property type="evidence" value="ECO:0007669"/>
    <property type="project" value="InterPro"/>
</dbReference>
<dbReference type="Gene3D" id="2.30.30.940">
    <property type="match status" value="1"/>
</dbReference>
<dbReference type="GO" id="GO:0008854">
    <property type="term" value="F:exodeoxyribonuclease V activity"/>
    <property type="evidence" value="ECO:0007669"/>
    <property type="project" value="UniProtKB-EC"/>
</dbReference>
<dbReference type="SUPFAM" id="SSF52540">
    <property type="entry name" value="P-loop containing nucleoside triphosphate hydrolases"/>
    <property type="match status" value="1"/>
</dbReference>
<dbReference type="GO" id="GO:0009338">
    <property type="term" value="C:exodeoxyribonuclease V complex"/>
    <property type="evidence" value="ECO:0007669"/>
    <property type="project" value="InterPro"/>
</dbReference>
<organism evidence="4">
    <name type="scientific">hydrothermal vent metagenome</name>
    <dbReference type="NCBI Taxonomy" id="652676"/>
    <lineage>
        <taxon>unclassified sequences</taxon>
        <taxon>metagenomes</taxon>
        <taxon>ecological metagenomes</taxon>
    </lineage>
</organism>